<proteinExistence type="inferred from homology"/>
<dbReference type="Proteomes" id="UP000799436">
    <property type="component" value="Unassembled WGS sequence"/>
</dbReference>
<protein>
    <submittedName>
        <fullName evidence="3">NAD(P)-binding protein</fullName>
    </submittedName>
</protein>
<organism evidence="3 4">
    <name type="scientific">Teratosphaeria nubilosa</name>
    <dbReference type="NCBI Taxonomy" id="161662"/>
    <lineage>
        <taxon>Eukaryota</taxon>
        <taxon>Fungi</taxon>
        <taxon>Dikarya</taxon>
        <taxon>Ascomycota</taxon>
        <taxon>Pezizomycotina</taxon>
        <taxon>Dothideomycetes</taxon>
        <taxon>Dothideomycetidae</taxon>
        <taxon>Mycosphaerellales</taxon>
        <taxon>Teratosphaeriaceae</taxon>
        <taxon>Teratosphaeria</taxon>
    </lineage>
</organism>
<feature type="domain" description="NAD(P)-binding" evidence="2">
    <location>
        <begin position="9"/>
        <end position="214"/>
    </location>
</feature>
<dbReference type="Gene3D" id="3.40.50.720">
    <property type="entry name" value="NAD(P)-binding Rossmann-like Domain"/>
    <property type="match status" value="1"/>
</dbReference>
<reference evidence="3" key="1">
    <citation type="journal article" date="2020" name="Stud. Mycol.">
        <title>101 Dothideomycetes genomes: a test case for predicting lifestyles and emergence of pathogens.</title>
        <authorList>
            <person name="Haridas S."/>
            <person name="Albert R."/>
            <person name="Binder M."/>
            <person name="Bloem J."/>
            <person name="Labutti K."/>
            <person name="Salamov A."/>
            <person name="Andreopoulos B."/>
            <person name="Baker S."/>
            <person name="Barry K."/>
            <person name="Bills G."/>
            <person name="Bluhm B."/>
            <person name="Cannon C."/>
            <person name="Castanera R."/>
            <person name="Culley D."/>
            <person name="Daum C."/>
            <person name="Ezra D."/>
            <person name="Gonzalez J."/>
            <person name="Henrissat B."/>
            <person name="Kuo A."/>
            <person name="Liang C."/>
            <person name="Lipzen A."/>
            <person name="Lutzoni F."/>
            <person name="Magnuson J."/>
            <person name="Mondo S."/>
            <person name="Nolan M."/>
            <person name="Ohm R."/>
            <person name="Pangilinan J."/>
            <person name="Park H.-J."/>
            <person name="Ramirez L."/>
            <person name="Alfaro M."/>
            <person name="Sun H."/>
            <person name="Tritt A."/>
            <person name="Yoshinaga Y."/>
            <person name="Zwiers L.-H."/>
            <person name="Turgeon B."/>
            <person name="Goodwin S."/>
            <person name="Spatafora J."/>
            <person name="Crous P."/>
            <person name="Grigoriev I."/>
        </authorList>
    </citation>
    <scope>NUCLEOTIDE SEQUENCE</scope>
    <source>
        <strain evidence="3">CBS 116005</strain>
    </source>
</reference>
<gene>
    <name evidence="3" type="ORF">EJ03DRAFT_378740</name>
</gene>
<keyword evidence="4" id="KW-1185">Reference proteome</keyword>
<dbReference type="InterPro" id="IPR016040">
    <property type="entry name" value="NAD(P)-bd_dom"/>
</dbReference>
<dbReference type="OrthoDB" id="10254604at2759"/>
<comment type="similarity">
    <text evidence="1">Belongs to the avfA family.</text>
</comment>
<dbReference type="SUPFAM" id="SSF51735">
    <property type="entry name" value="NAD(P)-binding Rossmann-fold domains"/>
    <property type="match status" value="1"/>
</dbReference>
<dbReference type="Pfam" id="PF13460">
    <property type="entry name" value="NAD_binding_10"/>
    <property type="match status" value="1"/>
</dbReference>
<dbReference type="PANTHER" id="PTHR15020:SF50">
    <property type="entry name" value="UPF0659 PROTEIN YMR090W"/>
    <property type="match status" value="1"/>
</dbReference>
<dbReference type="CDD" id="cd05243">
    <property type="entry name" value="SDR_a5"/>
    <property type="match status" value="1"/>
</dbReference>
<dbReference type="EMBL" id="ML995930">
    <property type="protein sequence ID" value="KAF2764309.1"/>
    <property type="molecule type" value="Genomic_DNA"/>
</dbReference>
<evidence type="ECO:0000256" key="1">
    <source>
        <dbReference type="ARBA" id="ARBA00038376"/>
    </source>
</evidence>
<accession>A0A6G1KVL8</accession>
<dbReference type="AlphaFoldDB" id="A0A6G1KVL8"/>
<evidence type="ECO:0000259" key="2">
    <source>
        <dbReference type="Pfam" id="PF13460"/>
    </source>
</evidence>
<evidence type="ECO:0000313" key="3">
    <source>
        <dbReference type="EMBL" id="KAF2764309.1"/>
    </source>
</evidence>
<dbReference type="InterPro" id="IPR036291">
    <property type="entry name" value="NAD(P)-bd_dom_sf"/>
</dbReference>
<evidence type="ECO:0000313" key="4">
    <source>
        <dbReference type="Proteomes" id="UP000799436"/>
    </source>
</evidence>
<sequence>MAHNTLIFGGSGKVARHITRLLAAEGHNVYSIIRNPDQIPAIESLGGKPIVQSIECSSVDDFAQTIKENNVNAVIWSAGAGGGNPERTKTVDNEGAIKSFDATAKAGVKRFIMVSALDIRDRKGKPEPEWYDDDDRARSDRVWKAIGSYMEAKFTADRNLVTENGRRGLEFTIVRPGGLSEDPATGKVAAGKVHLGRMVPREDVAGVVVECLRNQGTVGRVFDVVGGEVGIREAVEGVVRERVDTFEGRY</sequence>
<dbReference type="PANTHER" id="PTHR15020">
    <property type="entry name" value="FLAVIN REDUCTASE-RELATED"/>
    <property type="match status" value="1"/>
</dbReference>
<name>A0A6G1KVL8_9PEZI</name>